<evidence type="ECO:0000256" key="2">
    <source>
        <dbReference type="SAM" id="SignalP"/>
    </source>
</evidence>
<evidence type="ECO:0000313" key="6">
    <source>
        <dbReference type="Proteomes" id="UP000298050"/>
    </source>
</evidence>
<feature type="domain" description="Soluble ligand binding" evidence="4">
    <location>
        <begin position="108"/>
        <end position="145"/>
    </location>
</feature>
<dbReference type="Gene3D" id="3.30.1950.10">
    <property type="entry name" value="wza like domain"/>
    <property type="match status" value="1"/>
</dbReference>
<proteinExistence type="predicted"/>
<feature type="domain" description="Polysaccharide export protein N-terminal" evidence="3">
    <location>
        <begin position="26"/>
        <end position="102"/>
    </location>
</feature>
<dbReference type="PANTHER" id="PTHR33619:SF3">
    <property type="entry name" value="POLYSACCHARIDE EXPORT PROTEIN GFCE-RELATED"/>
    <property type="match status" value="1"/>
</dbReference>
<dbReference type="AlphaFoldDB" id="A0A4Z0M163"/>
<dbReference type="GO" id="GO:0015159">
    <property type="term" value="F:polysaccharide transmembrane transporter activity"/>
    <property type="evidence" value="ECO:0007669"/>
    <property type="project" value="InterPro"/>
</dbReference>
<feature type="chain" id="PRO_5021413240" evidence="2">
    <location>
        <begin position="23"/>
        <end position="181"/>
    </location>
</feature>
<name>A0A4Z0M163_9GAMM</name>
<dbReference type="Proteomes" id="UP000298050">
    <property type="component" value="Unassembled WGS sequence"/>
</dbReference>
<comment type="caution">
    <text evidence="5">The sequence shown here is derived from an EMBL/GenBank/DDBJ whole genome shotgun (WGS) entry which is preliminary data.</text>
</comment>
<dbReference type="InterPro" id="IPR003715">
    <property type="entry name" value="Poly_export_N"/>
</dbReference>
<reference evidence="5 6" key="1">
    <citation type="submission" date="2019-04" db="EMBL/GenBank/DDBJ databases">
        <title>Taxonomy of novel Haliea sp. from mangrove soil of West Coast of India.</title>
        <authorList>
            <person name="Verma A."/>
            <person name="Kumar P."/>
            <person name="Krishnamurthi S."/>
        </authorList>
    </citation>
    <scope>NUCLEOTIDE SEQUENCE [LARGE SCALE GENOMIC DNA]</scope>
    <source>
        <strain evidence="5 6">SAOS-164</strain>
    </source>
</reference>
<evidence type="ECO:0000259" key="4">
    <source>
        <dbReference type="Pfam" id="PF10531"/>
    </source>
</evidence>
<keyword evidence="6" id="KW-1185">Reference proteome</keyword>
<dbReference type="InterPro" id="IPR019554">
    <property type="entry name" value="Soluble_ligand-bd"/>
</dbReference>
<evidence type="ECO:0000256" key="1">
    <source>
        <dbReference type="ARBA" id="ARBA00022729"/>
    </source>
</evidence>
<gene>
    <name evidence="5" type="ORF">E4634_12570</name>
</gene>
<keyword evidence="1 2" id="KW-0732">Signal</keyword>
<accession>A0A4Z0M163</accession>
<feature type="signal peptide" evidence="2">
    <location>
        <begin position="1"/>
        <end position="22"/>
    </location>
</feature>
<sequence>MANTLWKAALCLLCAWAMQAGAQVSAQDGGYSLNAGDTIRIYVYGEPDLTFDNLLIGHSGRISYPFLGELAVAGKTVAQLQERLVEGLRPDYLVDPRVSVNVVKYRQFFVNGEVSHPGGVDFQPGLTLRKAIALAGGYTERANRKFALVIADDDPQRREQKVDLDYQVRPGDIITIQDTFF</sequence>
<organism evidence="5 6">
    <name type="scientific">Mangrovimicrobium sediminis</name>
    <dbReference type="NCBI Taxonomy" id="2562682"/>
    <lineage>
        <taxon>Bacteria</taxon>
        <taxon>Pseudomonadati</taxon>
        <taxon>Pseudomonadota</taxon>
        <taxon>Gammaproteobacteria</taxon>
        <taxon>Cellvibrionales</taxon>
        <taxon>Halieaceae</taxon>
        <taxon>Mangrovimicrobium</taxon>
    </lineage>
</organism>
<evidence type="ECO:0000313" key="5">
    <source>
        <dbReference type="EMBL" id="TGD73108.1"/>
    </source>
</evidence>
<dbReference type="Pfam" id="PF02563">
    <property type="entry name" value="Poly_export"/>
    <property type="match status" value="1"/>
</dbReference>
<dbReference type="RefSeq" id="WP_135444392.1">
    <property type="nucleotide sequence ID" value="NZ_SRLE01000008.1"/>
</dbReference>
<dbReference type="Pfam" id="PF10531">
    <property type="entry name" value="SLBB"/>
    <property type="match status" value="1"/>
</dbReference>
<dbReference type="EMBL" id="SRLE01000008">
    <property type="protein sequence ID" value="TGD73108.1"/>
    <property type="molecule type" value="Genomic_DNA"/>
</dbReference>
<dbReference type="PANTHER" id="PTHR33619">
    <property type="entry name" value="POLYSACCHARIDE EXPORT PROTEIN GFCE-RELATED"/>
    <property type="match status" value="1"/>
</dbReference>
<dbReference type="OrthoDB" id="9808948at2"/>
<dbReference type="InterPro" id="IPR049712">
    <property type="entry name" value="Poly_export"/>
</dbReference>
<evidence type="ECO:0000259" key="3">
    <source>
        <dbReference type="Pfam" id="PF02563"/>
    </source>
</evidence>
<dbReference type="Gene3D" id="3.10.560.10">
    <property type="entry name" value="Outer membrane lipoprotein wza domain like"/>
    <property type="match status" value="1"/>
</dbReference>
<protein>
    <submittedName>
        <fullName evidence="5">Polysaccharide export protein</fullName>
    </submittedName>
</protein>